<keyword evidence="2" id="KW-0472">Membrane</keyword>
<feature type="transmembrane region" description="Helical" evidence="2">
    <location>
        <begin position="160"/>
        <end position="179"/>
    </location>
</feature>
<reference evidence="4" key="1">
    <citation type="journal article" date="2019" name="Int. J. Syst. Evol. Microbiol.">
        <title>The Global Catalogue of Microorganisms (GCM) 10K type strain sequencing project: providing services to taxonomists for standard genome sequencing and annotation.</title>
        <authorList>
            <consortium name="The Broad Institute Genomics Platform"/>
            <consortium name="The Broad Institute Genome Sequencing Center for Infectious Disease"/>
            <person name="Wu L."/>
            <person name="Ma J."/>
        </authorList>
    </citation>
    <scope>NUCLEOTIDE SEQUENCE [LARGE SCALE GENOMIC DNA]</scope>
    <source>
        <strain evidence="4">TISTR 1514</strain>
    </source>
</reference>
<proteinExistence type="predicted"/>
<keyword evidence="4" id="KW-1185">Reference proteome</keyword>
<evidence type="ECO:0000256" key="1">
    <source>
        <dbReference type="SAM" id="MobiDB-lite"/>
    </source>
</evidence>
<organism evidence="3 4">
    <name type="scientific">Gulosibacter faecalis</name>
    <dbReference type="NCBI Taxonomy" id="272240"/>
    <lineage>
        <taxon>Bacteria</taxon>
        <taxon>Bacillati</taxon>
        <taxon>Actinomycetota</taxon>
        <taxon>Actinomycetes</taxon>
        <taxon>Micrococcales</taxon>
        <taxon>Microbacteriaceae</taxon>
        <taxon>Gulosibacter</taxon>
    </lineage>
</organism>
<evidence type="ECO:0000313" key="4">
    <source>
        <dbReference type="Proteomes" id="UP001597492"/>
    </source>
</evidence>
<comment type="caution">
    <text evidence="3">The sequence shown here is derived from an EMBL/GenBank/DDBJ whole genome shotgun (WGS) entry which is preliminary data.</text>
</comment>
<sequence length="212" mass="21805">MTDTEGANTKRPQGDDHEVVPAAGGTFGVTDDQSEFGRGPVEDRSDVGDDDTGTLDVEGLTNDDYADRVRHEDHVEYEAYGNGGEPAVRESHTPGSVPQGAGFGVPPAQQQGYGQQREQEFAPTQFGAPSQGAKPKSTYSIIALGLAVVALVLLCFPGWTWVAAGIVGVLGIVTGVIALSREPKAKAFSGIGIGGSAIAIALSVATAIVVAL</sequence>
<accession>A0ABW5UUH2</accession>
<name>A0ABW5UUH2_9MICO</name>
<dbReference type="RefSeq" id="WP_019619014.1">
    <property type="nucleotide sequence ID" value="NZ_JBHUNE010000001.1"/>
</dbReference>
<feature type="region of interest" description="Disordered" evidence="1">
    <location>
        <begin position="1"/>
        <end position="69"/>
    </location>
</feature>
<protein>
    <submittedName>
        <fullName evidence="3">US12 family protein</fullName>
    </submittedName>
</protein>
<feature type="region of interest" description="Disordered" evidence="1">
    <location>
        <begin position="81"/>
        <end position="120"/>
    </location>
</feature>
<keyword evidence="2" id="KW-1133">Transmembrane helix</keyword>
<feature type="transmembrane region" description="Helical" evidence="2">
    <location>
        <begin position="191"/>
        <end position="211"/>
    </location>
</feature>
<feature type="transmembrane region" description="Helical" evidence="2">
    <location>
        <begin position="137"/>
        <end position="154"/>
    </location>
</feature>
<gene>
    <name evidence="3" type="ORF">ACFSW7_00670</name>
</gene>
<feature type="compositionally biased region" description="Polar residues" evidence="1">
    <location>
        <begin position="1"/>
        <end position="11"/>
    </location>
</feature>
<dbReference type="EMBL" id="JBHUNE010000001">
    <property type="protein sequence ID" value="MFD2756890.1"/>
    <property type="molecule type" value="Genomic_DNA"/>
</dbReference>
<keyword evidence="2" id="KW-0812">Transmembrane</keyword>
<evidence type="ECO:0000313" key="3">
    <source>
        <dbReference type="EMBL" id="MFD2756890.1"/>
    </source>
</evidence>
<dbReference type="Proteomes" id="UP001597492">
    <property type="component" value="Unassembled WGS sequence"/>
</dbReference>
<evidence type="ECO:0000256" key="2">
    <source>
        <dbReference type="SAM" id="Phobius"/>
    </source>
</evidence>